<dbReference type="GO" id="GO:0022857">
    <property type="term" value="F:transmembrane transporter activity"/>
    <property type="evidence" value="ECO:0007669"/>
    <property type="project" value="InterPro"/>
</dbReference>
<evidence type="ECO:0000256" key="3">
    <source>
        <dbReference type="SAM" id="MobiDB-lite"/>
    </source>
</evidence>
<keyword evidence="7" id="KW-1185">Reference proteome</keyword>
<feature type="transmembrane region" description="Helical" evidence="4">
    <location>
        <begin position="285"/>
        <end position="305"/>
    </location>
</feature>
<dbReference type="VEuPathDB" id="FungiDB:MMYC01_202566"/>
<evidence type="ECO:0000256" key="4">
    <source>
        <dbReference type="SAM" id="Phobius"/>
    </source>
</evidence>
<dbReference type="OrthoDB" id="6499973at2759"/>
<feature type="transmembrane region" description="Helical" evidence="4">
    <location>
        <begin position="393"/>
        <end position="412"/>
    </location>
</feature>
<dbReference type="Proteomes" id="UP000078237">
    <property type="component" value="Unassembled WGS sequence"/>
</dbReference>
<evidence type="ECO:0000256" key="1">
    <source>
        <dbReference type="ARBA" id="ARBA00004141"/>
    </source>
</evidence>
<comment type="caution">
    <text evidence="6">The sequence shown here is derived from an EMBL/GenBank/DDBJ whole genome shotgun (WGS) entry which is preliminary data.</text>
</comment>
<feature type="transmembrane region" description="Helical" evidence="4">
    <location>
        <begin position="483"/>
        <end position="503"/>
    </location>
</feature>
<feature type="transmembrane region" description="Helical" evidence="4">
    <location>
        <begin position="362"/>
        <end position="381"/>
    </location>
</feature>
<dbReference type="InterPro" id="IPR050327">
    <property type="entry name" value="Proton-linked_MCT"/>
</dbReference>
<feature type="domain" description="Major facilitator superfamily (MFS) profile" evidence="5">
    <location>
        <begin position="327"/>
        <end position="518"/>
    </location>
</feature>
<keyword evidence="4" id="KW-0812">Transmembrane</keyword>
<name>A0A175W4N4_9PEZI</name>
<accession>A0A175W4N4</accession>
<feature type="compositionally biased region" description="Low complexity" evidence="3">
    <location>
        <begin position="44"/>
        <end position="57"/>
    </location>
</feature>
<evidence type="ECO:0000313" key="6">
    <source>
        <dbReference type="EMBL" id="KXX78666.1"/>
    </source>
</evidence>
<feature type="transmembrane region" description="Helical" evidence="4">
    <location>
        <begin position="147"/>
        <end position="169"/>
    </location>
</feature>
<protein>
    <submittedName>
        <fullName evidence="6">Riboflavin transporter MCH5</fullName>
    </submittedName>
</protein>
<comment type="subcellular location">
    <subcellularLocation>
        <location evidence="1">Membrane</location>
        <topology evidence="1">Multi-pass membrane protein</topology>
    </subcellularLocation>
</comment>
<proteinExistence type="inferred from homology"/>
<dbReference type="PANTHER" id="PTHR11360">
    <property type="entry name" value="MONOCARBOXYLATE TRANSPORTER"/>
    <property type="match status" value="1"/>
</dbReference>
<dbReference type="PANTHER" id="PTHR11360:SF230">
    <property type="entry name" value="MONOCARBOXYLATE TRANSPORTER, PUTATIVE (AFU_ORTHOLOGUE AFUA_2G12790)-RELATED"/>
    <property type="match status" value="1"/>
</dbReference>
<dbReference type="Pfam" id="PF07690">
    <property type="entry name" value="MFS_1"/>
    <property type="match status" value="1"/>
</dbReference>
<dbReference type="EMBL" id="LCTW02000112">
    <property type="protein sequence ID" value="KXX78666.1"/>
    <property type="molecule type" value="Genomic_DNA"/>
</dbReference>
<gene>
    <name evidence="6" type="ORF">MMYC01_202566</name>
</gene>
<feature type="transmembrane region" description="Helical" evidence="4">
    <location>
        <begin position="215"/>
        <end position="241"/>
    </location>
</feature>
<feature type="transmembrane region" description="Helical" evidence="4">
    <location>
        <begin position="253"/>
        <end position="273"/>
    </location>
</feature>
<dbReference type="PROSITE" id="PS50850">
    <property type="entry name" value="MFS"/>
    <property type="match status" value="1"/>
</dbReference>
<sequence>MTFPLSPSPAGDTLKRADSTHLASTISIHNADPKHDPVLLSSLTSSTTELPPSGLSTDTLTTAGPVNPQQHHPITVDPEKARPSPPSRSITPLPGSVPPPEGGLHAWLTVLGSFSVTTAVYGLSNSVGVIQPFWERHQLAGFAVQDIAWISGANIFLCLFLGVQVGPWFDRFGPRWILAGGSVVYTGGLVGLGFLPQDHGNSGGGDDDGGGLGGGALFALLMVLWGVVMGAGAALCCTVALSVLAHWFERRRGLAAGIVFVGSSVGGAIFPLVLRSTLEEMGWAWSMRILALIVTALLGMGNVLIRGRIRGRTGSGTVDFRCFKDWRFVWTTIGVFMNQFILIAGLGMVPTWATARGFAGESTYVIIAVMSGGSGVGRLAAGAISDQIGRFNTMILTTICSLITTFAIWTQVEPHRMWLFYLFSALFGFGTGCVISLGPVCVGQLTDPSKFGQYYGTSYSVASFSSLLCIPLSAVILDKLGTQGFVLIFGAVLLIALAAFTMAKLAIQGYAWRWTDVV</sequence>
<keyword evidence="4" id="KW-1133">Transmembrane helix</keyword>
<evidence type="ECO:0000259" key="5">
    <source>
        <dbReference type="PROSITE" id="PS50850"/>
    </source>
</evidence>
<dbReference type="InterPro" id="IPR020846">
    <property type="entry name" value="MFS_dom"/>
</dbReference>
<reference evidence="6 7" key="1">
    <citation type="journal article" date="2016" name="Genome Announc.">
        <title>Genome Sequence of Madurella mycetomatis mm55, Isolated from a Human Mycetoma Case in Sudan.</title>
        <authorList>
            <person name="Smit S."/>
            <person name="Derks M.F."/>
            <person name="Bervoets S."/>
            <person name="Fahal A."/>
            <person name="van Leeuwen W."/>
            <person name="van Belkum A."/>
            <person name="van de Sande W.W."/>
        </authorList>
    </citation>
    <scope>NUCLEOTIDE SEQUENCE [LARGE SCALE GENOMIC DNA]</scope>
    <source>
        <strain evidence="7">mm55</strain>
    </source>
</reference>
<feature type="transmembrane region" description="Helical" evidence="4">
    <location>
        <begin position="454"/>
        <end position="477"/>
    </location>
</feature>
<evidence type="ECO:0000313" key="7">
    <source>
        <dbReference type="Proteomes" id="UP000078237"/>
    </source>
</evidence>
<dbReference type="InterPro" id="IPR011701">
    <property type="entry name" value="MFS"/>
</dbReference>
<feature type="transmembrane region" description="Helical" evidence="4">
    <location>
        <begin position="326"/>
        <end position="350"/>
    </location>
</feature>
<dbReference type="GO" id="GO:0016020">
    <property type="term" value="C:membrane"/>
    <property type="evidence" value="ECO:0007669"/>
    <property type="project" value="UniProtKB-SubCell"/>
</dbReference>
<dbReference type="AlphaFoldDB" id="A0A175W4N4"/>
<dbReference type="Gene3D" id="1.20.1250.20">
    <property type="entry name" value="MFS general substrate transporter like domains"/>
    <property type="match status" value="2"/>
</dbReference>
<evidence type="ECO:0000256" key="2">
    <source>
        <dbReference type="ARBA" id="ARBA00006727"/>
    </source>
</evidence>
<feature type="region of interest" description="Disordered" evidence="3">
    <location>
        <begin position="44"/>
        <end position="94"/>
    </location>
</feature>
<feature type="compositionally biased region" description="Polar residues" evidence="3">
    <location>
        <begin position="58"/>
        <end position="72"/>
    </location>
</feature>
<comment type="similarity">
    <text evidence="2">Belongs to the major facilitator superfamily. Monocarboxylate porter (TC 2.A.1.13) family.</text>
</comment>
<feature type="transmembrane region" description="Helical" evidence="4">
    <location>
        <begin position="418"/>
        <end position="442"/>
    </location>
</feature>
<dbReference type="InterPro" id="IPR036259">
    <property type="entry name" value="MFS_trans_sf"/>
</dbReference>
<keyword evidence="4" id="KW-0472">Membrane</keyword>
<organism evidence="6 7">
    <name type="scientific">Madurella mycetomatis</name>
    <dbReference type="NCBI Taxonomy" id="100816"/>
    <lineage>
        <taxon>Eukaryota</taxon>
        <taxon>Fungi</taxon>
        <taxon>Dikarya</taxon>
        <taxon>Ascomycota</taxon>
        <taxon>Pezizomycotina</taxon>
        <taxon>Sordariomycetes</taxon>
        <taxon>Sordariomycetidae</taxon>
        <taxon>Sordariales</taxon>
        <taxon>Sordariales incertae sedis</taxon>
        <taxon>Madurella</taxon>
    </lineage>
</organism>
<feature type="transmembrane region" description="Helical" evidence="4">
    <location>
        <begin position="176"/>
        <end position="195"/>
    </location>
</feature>
<dbReference type="SUPFAM" id="SSF103473">
    <property type="entry name" value="MFS general substrate transporter"/>
    <property type="match status" value="1"/>
</dbReference>